<comment type="caution">
    <text evidence="2">The sequence shown here is derived from an EMBL/GenBank/DDBJ whole genome shotgun (WGS) entry which is preliminary data.</text>
</comment>
<reference evidence="2" key="1">
    <citation type="submission" date="2021-11" db="EMBL/GenBank/DDBJ databases">
        <title>Description of novel Chryseobacterium species.</title>
        <authorList>
            <person name="Saticioglu I.B."/>
            <person name="Ay H."/>
            <person name="Altun S."/>
            <person name="Duman M."/>
        </authorList>
    </citation>
    <scope>NUCLEOTIDE SEQUENCE</scope>
    <source>
        <strain evidence="2">C-39</strain>
    </source>
</reference>
<name>A0A9Q3YWG9_9FLAO</name>
<dbReference type="Proteomes" id="UP001107960">
    <property type="component" value="Unassembled WGS sequence"/>
</dbReference>
<dbReference type="RefSeq" id="WP_191181695.1">
    <property type="nucleotide sequence ID" value="NZ_JACXXP010000078.1"/>
</dbReference>
<reference evidence="3" key="2">
    <citation type="submission" date="2023-07" db="EMBL/GenBank/DDBJ databases">
        <title>Description of novel Chryseobacterium sp. strain C-2.</title>
        <authorList>
            <person name="Saticioglu I.B."/>
        </authorList>
    </citation>
    <scope>NUCLEOTIDE SEQUENCE [LARGE SCALE GENOMIC DNA]</scope>
    <source>
        <strain evidence="3">C-2</strain>
    </source>
</reference>
<evidence type="ECO:0000313" key="1">
    <source>
        <dbReference type="EMBL" id="MBD3907357.1"/>
    </source>
</evidence>
<reference evidence="1" key="3">
    <citation type="submission" date="2024-05" db="EMBL/GenBank/DDBJ databases">
        <title>Description of novel Chryseobacterium sp. strain C-2.</title>
        <authorList>
            <person name="Saticioglu I.B."/>
        </authorList>
    </citation>
    <scope>NUCLEOTIDE SEQUENCE</scope>
    <source>
        <strain evidence="1">C-2</strain>
    </source>
</reference>
<dbReference type="Proteomes" id="UP000603715">
    <property type="component" value="Unassembled WGS sequence"/>
</dbReference>
<dbReference type="AlphaFoldDB" id="A0A9Q3YWG9"/>
<gene>
    <name evidence="1" type="ORF">IEW27_22565</name>
    <name evidence="2" type="ORF">LNP80_15845</name>
</gene>
<evidence type="ECO:0000313" key="3">
    <source>
        <dbReference type="Proteomes" id="UP000603715"/>
    </source>
</evidence>
<accession>A0A9Q3YWG9</accession>
<protein>
    <submittedName>
        <fullName evidence="2">Uncharacterized protein</fullName>
    </submittedName>
</protein>
<keyword evidence="3" id="KW-1185">Reference proteome</keyword>
<evidence type="ECO:0000313" key="4">
    <source>
        <dbReference type="Proteomes" id="UP001107960"/>
    </source>
</evidence>
<sequence>MMVIDEPVKFGVFTANLFEGNTFDEVVVKNYGYAYKLLGISENNSISVNEKIFLGYLNASDTGLSLLKGDESFNNWSLLTKDANGNIAPINCP</sequence>
<proteinExistence type="predicted"/>
<dbReference type="EMBL" id="JACXXP010000078">
    <property type="protein sequence ID" value="MBD3907357.1"/>
    <property type="molecule type" value="Genomic_DNA"/>
</dbReference>
<dbReference type="EMBL" id="JAJJML010000001">
    <property type="protein sequence ID" value="MCC9035710.1"/>
    <property type="molecule type" value="Genomic_DNA"/>
</dbReference>
<organism evidence="2 4">
    <name type="scientific">Chryseobacterium muglaense</name>
    <dbReference type="NCBI Taxonomy" id="2893752"/>
    <lineage>
        <taxon>Bacteria</taxon>
        <taxon>Pseudomonadati</taxon>
        <taxon>Bacteroidota</taxon>
        <taxon>Flavobacteriia</taxon>
        <taxon>Flavobacteriales</taxon>
        <taxon>Weeksellaceae</taxon>
        <taxon>Chryseobacterium group</taxon>
        <taxon>Chryseobacterium</taxon>
    </lineage>
</organism>
<evidence type="ECO:0000313" key="2">
    <source>
        <dbReference type="EMBL" id="MCC9035710.1"/>
    </source>
</evidence>